<dbReference type="GO" id="GO:0006824">
    <property type="term" value="P:cobalt ion transport"/>
    <property type="evidence" value="ECO:0007669"/>
    <property type="project" value="UniProtKB-KW"/>
</dbReference>
<dbReference type="GO" id="GO:0032025">
    <property type="term" value="P:response to cobalt ion"/>
    <property type="evidence" value="ECO:0007669"/>
    <property type="project" value="TreeGrafter"/>
</dbReference>
<feature type="compositionally biased region" description="Basic residues" evidence="1">
    <location>
        <begin position="547"/>
        <end position="566"/>
    </location>
</feature>
<gene>
    <name evidence="4" type="ORF">SSP531S_33650</name>
</gene>
<name>A0A388T009_9ACTN</name>
<feature type="transmembrane region" description="Helical" evidence="2">
    <location>
        <begin position="362"/>
        <end position="382"/>
    </location>
</feature>
<feature type="signal peptide" evidence="3">
    <location>
        <begin position="1"/>
        <end position="19"/>
    </location>
</feature>
<proteinExistence type="predicted"/>
<keyword evidence="3" id="KW-0732">Signal</keyword>
<dbReference type="AlphaFoldDB" id="A0A388T009"/>
<keyword evidence="2" id="KW-0472">Membrane</keyword>
<dbReference type="GO" id="GO:0046583">
    <property type="term" value="F:monoatomic cation efflux transmembrane transporter activity"/>
    <property type="evidence" value="ECO:0007669"/>
    <property type="project" value="TreeGrafter"/>
</dbReference>
<evidence type="ECO:0000256" key="3">
    <source>
        <dbReference type="SAM" id="SignalP"/>
    </source>
</evidence>
<evidence type="ECO:0000313" key="5">
    <source>
        <dbReference type="Proteomes" id="UP000265354"/>
    </source>
</evidence>
<feature type="compositionally biased region" description="Basic and acidic residues" evidence="1">
    <location>
        <begin position="495"/>
        <end position="517"/>
    </location>
</feature>
<evidence type="ECO:0000313" key="4">
    <source>
        <dbReference type="EMBL" id="GBQ01916.1"/>
    </source>
</evidence>
<dbReference type="PANTHER" id="PTHR40659:SF1">
    <property type="entry name" value="NICKEL_COBALT EFFLUX SYSTEM RCNA"/>
    <property type="match status" value="1"/>
</dbReference>
<feature type="region of interest" description="Disordered" evidence="1">
    <location>
        <begin position="484"/>
        <end position="597"/>
    </location>
</feature>
<organism evidence="4 5">
    <name type="scientific">Streptomyces spongiicola</name>
    <dbReference type="NCBI Taxonomy" id="1690221"/>
    <lineage>
        <taxon>Bacteria</taxon>
        <taxon>Bacillati</taxon>
        <taxon>Actinomycetota</taxon>
        <taxon>Actinomycetes</taxon>
        <taxon>Kitasatosporales</taxon>
        <taxon>Streptomycetaceae</taxon>
        <taxon>Streptomyces</taxon>
    </lineage>
</organism>
<feature type="compositionally biased region" description="Basic and acidic residues" evidence="1">
    <location>
        <begin position="524"/>
        <end position="546"/>
    </location>
</feature>
<keyword evidence="2" id="KW-0812">Transmembrane</keyword>
<keyword evidence="2" id="KW-1133">Transmembrane helix</keyword>
<accession>A0A388T009</accession>
<feature type="transmembrane region" description="Helical" evidence="2">
    <location>
        <begin position="631"/>
        <end position="658"/>
    </location>
</feature>
<protein>
    <recommendedName>
        <fullName evidence="6">Nickel transporter</fullName>
    </recommendedName>
</protein>
<evidence type="ECO:0000256" key="1">
    <source>
        <dbReference type="SAM" id="MobiDB-lite"/>
    </source>
</evidence>
<sequence length="708" mass="72253">MTDPIPGALAALLVLLAPAATGARGCLTRVPAPGSTRPAPAGARQAAGPREAAAAGPHTAPPVTGRTARGRSGPPNRPESRHSAPAEPPAAGRTARPGTGDPRRPRPERTAHGKPEGVRAPGRGRPLRAALAVAAGAAALLLGTGSPAVAHPLGNFSVNRYDGLVVAERELRVDHVEDLAEIPTARIRPREMAPAELAAWAEERCGAAAGAARLLVDGRTVPLETGSARAEVRPGQAGLPTLRVECALRAPLPGGEADLVFTAAPGEGAGWREITARADRTTLAASDVPGESVSRGLSAYPQRLLESPPAHTAARLTVAPGGPALDGAAAAAAPPSVLPRGVDRWTQALTGLVERRDLTVPFGALALLVALVLGALHALAPGHGKTLMAAAAAAGGRSSLREVLALGASVTVTHTLGVFALGALIVAGSAVTPAVVGWLGMASGILVAVAGALLARRAWQDRAHGRGHTHVHWLGGGRFRTYTHTHTHTNSRGDGAGDGHDQGEDRGHDAARARDAAQVHGHGHGHEHEQTHEHGHGHGHGDEHGHGRGHGHKPGPGHHQHRHEHHHEHEHEHRRTGREHPAAGDRHPLDHGSQGQRPLRRSILLGLAGGLVPSPSAVVVLVGAAALGHAWFGLLLVVAYGAGLALTLTAAGFAVVRLGGRIAARLARRRTAGRLAGLVQRSAPIGTALTVVLLGCGLALRGAAGAMG</sequence>
<feature type="compositionally biased region" description="Basic and acidic residues" evidence="1">
    <location>
        <begin position="101"/>
        <end position="117"/>
    </location>
</feature>
<feature type="transmembrane region" description="Helical" evidence="2">
    <location>
        <begin position="603"/>
        <end position="625"/>
    </location>
</feature>
<dbReference type="GO" id="GO:0010045">
    <property type="term" value="P:response to nickel cation"/>
    <property type="evidence" value="ECO:0007669"/>
    <property type="project" value="TreeGrafter"/>
</dbReference>
<feature type="chain" id="PRO_5038420336" description="Nickel transporter" evidence="3">
    <location>
        <begin position="20"/>
        <end position="708"/>
    </location>
</feature>
<dbReference type="GO" id="GO:0015099">
    <property type="term" value="F:nickel cation transmembrane transporter activity"/>
    <property type="evidence" value="ECO:0007669"/>
    <property type="project" value="TreeGrafter"/>
</dbReference>
<dbReference type="EMBL" id="BGZL01000008">
    <property type="protein sequence ID" value="GBQ01916.1"/>
    <property type="molecule type" value="Genomic_DNA"/>
</dbReference>
<dbReference type="InterPro" id="IPR002395">
    <property type="entry name" value="Kininogen"/>
</dbReference>
<reference evidence="4 5" key="1">
    <citation type="submission" date="2018-07" db="EMBL/GenBank/DDBJ databases">
        <title>Whole Genome Shotgun Sequence of Streptomyces spongiicola strain 531S.</title>
        <authorList>
            <person name="Dohra H."/>
            <person name="Kodani S."/>
        </authorList>
    </citation>
    <scope>NUCLEOTIDE SEQUENCE [LARGE SCALE GENOMIC DNA]</scope>
    <source>
        <strain evidence="4 5">531S</strain>
    </source>
</reference>
<dbReference type="InterPro" id="IPR051224">
    <property type="entry name" value="NiCoT_RcnA"/>
</dbReference>
<comment type="caution">
    <text evidence="4">The sequence shown here is derived from an EMBL/GenBank/DDBJ whole genome shotgun (WGS) entry which is preliminary data.</text>
</comment>
<feature type="compositionally biased region" description="Basic and acidic residues" evidence="1">
    <location>
        <begin position="567"/>
        <end position="590"/>
    </location>
</feature>
<dbReference type="PRINTS" id="PR00334">
    <property type="entry name" value="KININOGEN"/>
</dbReference>
<dbReference type="Proteomes" id="UP000265354">
    <property type="component" value="Unassembled WGS sequence"/>
</dbReference>
<feature type="compositionally biased region" description="Low complexity" evidence="1">
    <location>
        <begin position="37"/>
        <end position="57"/>
    </location>
</feature>
<evidence type="ECO:0000256" key="2">
    <source>
        <dbReference type="SAM" id="Phobius"/>
    </source>
</evidence>
<evidence type="ECO:0008006" key="6">
    <source>
        <dbReference type="Google" id="ProtNLM"/>
    </source>
</evidence>
<feature type="transmembrane region" description="Helical" evidence="2">
    <location>
        <begin position="435"/>
        <end position="455"/>
    </location>
</feature>
<feature type="region of interest" description="Disordered" evidence="1">
    <location>
        <begin position="30"/>
        <end position="124"/>
    </location>
</feature>
<feature type="transmembrane region" description="Helical" evidence="2">
    <location>
        <begin position="403"/>
        <end position="429"/>
    </location>
</feature>
<dbReference type="PANTHER" id="PTHR40659">
    <property type="entry name" value="NICKEL/COBALT EFFLUX SYSTEM RCNA"/>
    <property type="match status" value="1"/>
</dbReference>
<dbReference type="GO" id="GO:0005886">
    <property type="term" value="C:plasma membrane"/>
    <property type="evidence" value="ECO:0007669"/>
    <property type="project" value="UniProtKB-SubCell"/>
</dbReference>
<feature type="transmembrane region" description="Helical" evidence="2">
    <location>
        <begin position="678"/>
        <end position="700"/>
    </location>
</feature>